<dbReference type="PANTHER" id="PTHR42973:SF13">
    <property type="entry name" value="FAD-BINDING PCMH-TYPE DOMAIN-CONTAINING PROTEIN"/>
    <property type="match status" value="1"/>
</dbReference>
<dbReference type="EMBL" id="MU004557">
    <property type="protein sequence ID" value="KAF2648110.1"/>
    <property type="molecule type" value="Genomic_DNA"/>
</dbReference>
<reference evidence="7" key="1">
    <citation type="journal article" date="2020" name="Stud. Mycol.">
        <title>101 Dothideomycetes genomes: a test case for predicting lifestyles and emergence of pathogens.</title>
        <authorList>
            <person name="Haridas S."/>
            <person name="Albert R."/>
            <person name="Binder M."/>
            <person name="Bloem J."/>
            <person name="Labutti K."/>
            <person name="Salamov A."/>
            <person name="Andreopoulos B."/>
            <person name="Baker S."/>
            <person name="Barry K."/>
            <person name="Bills G."/>
            <person name="Bluhm B."/>
            <person name="Cannon C."/>
            <person name="Castanera R."/>
            <person name="Culley D."/>
            <person name="Daum C."/>
            <person name="Ezra D."/>
            <person name="Gonzalez J."/>
            <person name="Henrissat B."/>
            <person name="Kuo A."/>
            <person name="Liang C."/>
            <person name="Lipzen A."/>
            <person name="Lutzoni F."/>
            <person name="Magnuson J."/>
            <person name="Mondo S."/>
            <person name="Nolan M."/>
            <person name="Ohm R."/>
            <person name="Pangilinan J."/>
            <person name="Park H.-J."/>
            <person name="Ramirez L."/>
            <person name="Alfaro M."/>
            <person name="Sun H."/>
            <person name="Tritt A."/>
            <person name="Yoshinaga Y."/>
            <person name="Zwiers L.-H."/>
            <person name="Turgeon B."/>
            <person name="Goodwin S."/>
            <person name="Spatafora J."/>
            <person name="Crous P."/>
            <person name="Grigoriev I."/>
        </authorList>
    </citation>
    <scope>NUCLEOTIDE SEQUENCE</scope>
    <source>
        <strain evidence="7">CBS 122681</strain>
    </source>
</reference>
<keyword evidence="4" id="KW-0560">Oxidoreductase</keyword>
<dbReference type="InterPro" id="IPR036318">
    <property type="entry name" value="FAD-bd_PCMH-like_sf"/>
</dbReference>
<dbReference type="InterPro" id="IPR006094">
    <property type="entry name" value="Oxid_FAD_bind_N"/>
</dbReference>
<gene>
    <name evidence="7" type="ORF">K491DRAFT_708879</name>
</gene>
<dbReference type="InterPro" id="IPR016166">
    <property type="entry name" value="FAD-bd_PCMH"/>
</dbReference>
<proteinExistence type="inferred from homology"/>
<dbReference type="AlphaFoldDB" id="A0A6A6SKI2"/>
<dbReference type="Proteomes" id="UP000799324">
    <property type="component" value="Unassembled WGS sequence"/>
</dbReference>
<name>A0A6A6SKI2_9PLEO</name>
<evidence type="ECO:0000259" key="6">
    <source>
        <dbReference type="PROSITE" id="PS51387"/>
    </source>
</evidence>
<dbReference type="Pfam" id="PF01565">
    <property type="entry name" value="FAD_binding_4"/>
    <property type="match status" value="1"/>
</dbReference>
<dbReference type="PANTHER" id="PTHR42973">
    <property type="entry name" value="BINDING OXIDOREDUCTASE, PUTATIVE (AFU_ORTHOLOGUE AFUA_1G17690)-RELATED"/>
    <property type="match status" value="1"/>
</dbReference>
<sequence>MVHIPGAGNGLLAAQLFSFTIAAAIPDKNAIWNEIKQSGACCTALNYFLPDKVHYNNLTDLGYQSSQLSFWSAQEAALQPTCIVVPTSSQDVSLAVTILSLGFQAGISGCQFAVRGAGHTPWAGAANIDGGVTIDTQSLNQVTVSSNQGTVSVGPGNRWGNVYPTLDNLNVAMVGGRLSHVGVGGLVIGGGISFFSGRYGFACDNLQAIEIVLANGTVATASSSKNADLFKALKGGTNNFGVVTRFDAKLYPQKPFWGGTIVQPATNKEALFDFFVKFTNSSTYDPYAALITNFAWLEGIPSVINDVVYTNGDVAWPPPTYAPLDTMAKILSTMRVAHLSNITDELAASAAATNGHNNLLTTVTFVNKGNVSAEFMSQVFDLADATAKQLITVVGLVYTMTLQPLPYTIYSKSAATGGNVLGLDRFNEDLINLLFTLSWQLPTDNVRVEAAMQQLESDILALEKQMGVFNEFVYLNYAAQWQDPISGYGDNNVQFLKSVSKKYDPNGVFQKGVPGGFKVGT</sequence>
<dbReference type="InterPro" id="IPR050416">
    <property type="entry name" value="FAD-linked_Oxidoreductase"/>
</dbReference>
<dbReference type="InterPro" id="IPR016169">
    <property type="entry name" value="FAD-bd_PCMH_sub2"/>
</dbReference>
<feature type="signal peptide" evidence="5">
    <location>
        <begin position="1"/>
        <end position="22"/>
    </location>
</feature>
<keyword evidence="5" id="KW-0732">Signal</keyword>
<dbReference type="Gene3D" id="3.30.465.10">
    <property type="match status" value="1"/>
</dbReference>
<dbReference type="PROSITE" id="PS51387">
    <property type="entry name" value="FAD_PCMH"/>
    <property type="match status" value="1"/>
</dbReference>
<evidence type="ECO:0000313" key="8">
    <source>
        <dbReference type="Proteomes" id="UP000799324"/>
    </source>
</evidence>
<evidence type="ECO:0000256" key="2">
    <source>
        <dbReference type="ARBA" id="ARBA00022630"/>
    </source>
</evidence>
<keyword evidence="8" id="KW-1185">Reference proteome</keyword>
<dbReference type="SUPFAM" id="SSF56176">
    <property type="entry name" value="FAD-binding/transporter-associated domain-like"/>
    <property type="match status" value="1"/>
</dbReference>
<evidence type="ECO:0000256" key="3">
    <source>
        <dbReference type="ARBA" id="ARBA00022827"/>
    </source>
</evidence>
<dbReference type="OrthoDB" id="2151789at2759"/>
<feature type="domain" description="FAD-binding PCMH-type" evidence="6">
    <location>
        <begin position="76"/>
        <end position="253"/>
    </location>
</feature>
<evidence type="ECO:0000313" key="7">
    <source>
        <dbReference type="EMBL" id="KAF2648110.1"/>
    </source>
</evidence>
<accession>A0A6A6SKI2</accession>
<protein>
    <submittedName>
        <fullName evidence="7">FAD-binding domain-containing protein</fullName>
    </submittedName>
</protein>
<evidence type="ECO:0000256" key="5">
    <source>
        <dbReference type="SAM" id="SignalP"/>
    </source>
</evidence>
<keyword evidence="2" id="KW-0285">Flavoprotein</keyword>
<keyword evidence="3" id="KW-0274">FAD</keyword>
<dbReference type="GO" id="GO:0071949">
    <property type="term" value="F:FAD binding"/>
    <property type="evidence" value="ECO:0007669"/>
    <property type="project" value="InterPro"/>
</dbReference>
<organism evidence="7 8">
    <name type="scientific">Lophiostoma macrostomum CBS 122681</name>
    <dbReference type="NCBI Taxonomy" id="1314788"/>
    <lineage>
        <taxon>Eukaryota</taxon>
        <taxon>Fungi</taxon>
        <taxon>Dikarya</taxon>
        <taxon>Ascomycota</taxon>
        <taxon>Pezizomycotina</taxon>
        <taxon>Dothideomycetes</taxon>
        <taxon>Pleosporomycetidae</taxon>
        <taxon>Pleosporales</taxon>
        <taxon>Lophiostomataceae</taxon>
        <taxon>Lophiostoma</taxon>
    </lineage>
</organism>
<dbReference type="GO" id="GO:0016491">
    <property type="term" value="F:oxidoreductase activity"/>
    <property type="evidence" value="ECO:0007669"/>
    <property type="project" value="UniProtKB-KW"/>
</dbReference>
<comment type="similarity">
    <text evidence="1">Belongs to the oxygen-dependent FAD-linked oxidoreductase family.</text>
</comment>
<feature type="chain" id="PRO_5025610487" evidence="5">
    <location>
        <begin position="23"/>
        <end position="521"/>
    </location>
</feature>
<evidence type="ECO:0000256" key="1">
    <source>
        <dbReference type="ARBA" id="ARBA00005466"/>
    </source>
</evidence>
<evidence type="ECO:0000256" key="4">
    <source>
        <dbReference type="ARBA" id="ARBA00023002"/>
    </source>
</evidence>